<keyword evidence="4" id="KW-1185">Reference proteome</keyword>
<dbReference type="AlphaFoldDB" id="A0A2T4BQ24"/>
<gene>
    <name evidence="3" type="ORF">M440DRAFT_1406608</name>
</gene>
<keyword evidence="2" id="KW-0732">Signal</keyword>
<evidence type="ECO:0000256" key="1">
    <source>
        <dbReference type="SAM" id="MobiDB-lite"/>
    </source>
</evidence>
<evidence type="ECO:0000313" key="4">
    <source>
        <dbReference type="Proteomes" id="UP000240760"/>
    </source>
</evidence>
<feature type="signal peptide" evidence="2">
    <location>
        <begin position="1"/>
        <end position="16"/>
    </location>
</feature>
<sequence>MLHLIACPLAYGLALAATGRRSKGFLSQHDSLTVDRCTMFISSSCPTTKNSRAASFRRRDYPEPLDTMKDGQK</sequence>
<accession>A0A2T4BQ24</accession>
<reference evidence="3 4" key="1">
    <citation type="submission" date="2016-07" db="EMBL/GenBank/DDBJ databases">
        <title>Multiple horizontal gene transfer events from other fungi enriched the ability of initially mycotrophic Trichoderma (Ascomycota) to feed on dead plant biomass.</title>
        <authorList>
            <consortium name="DOE Joint Genome Institute"/>
            <person name="Aerts A."/>
            <person name="Atanasova L."/>
            <person name="Chenthamara K."/>
            <person name="Zhang J."/>
            <person name="Grujic M."/>
            <person name="Henrissat B."/>
            <person name="Kuo A."/>
            <person name="Salamov A."/>
            <person name="Lipzen A."/>
            <person name="Labutti K."/>
            <person name="Barry K."/>
            <person name="Miao Y."/>
            <person name="Rahimi M.J."/>
            <person name="Shen Q."/>
            <person name="Grigoriev I.V."/>
            <person name="Kubicek C.P."/>
            <person name="Druzhinina I.S."/>
        </authorList>
    </citation>
    <scope>NUCLEOTIDE SEQUENCE [LARGE SCALE GENOMIC DNA]</scope>
    <source>
        <strain evidence="3 4">ATCC 18648</strain>
    </source>
</reference>
<organism evidence="3 4">
    <name type="scientific">Trichoderma longibrachiatum ATCC 18648</name>
    <dbReference type="NCBI Taxonomy" id="983965"/>
    <lineage>
        <taxon>Eukaryota</taxon>
        <taxon>Fungi</taxon>
        <taxon>Dikarya</taxon>
        <taxon>Ascomycota</taxon>
        <taxon>Pezizomycotina</taxon>
        <taxon>Sordariomycetes</taxon>
        <taxon>Hypocreomycetidae</taxon>
        <taxon>Hypocreales</taxon>
        <taxon>Hypocreaceae</taxon>
        <taxon>Trichoderma</taxon>
    </lineage>
</organism>
<evidence type="ECO:0000313" key="3">
    <source>
        <dbReference type="EMBL" id="PTB71412.1"/>
    </source>
</evidence>
<dbReference type="EMBL" id="KZ679149">
    <property type="protein sequence ID" value="PTB71412.1"/>
    <property type="molecule type" value="Genomic_DNA"/>
</dbReference>
<feature type="region of interest" description="Disordered" evidence="1">
    <location>
        <begin position="45"/>
        <end position="73"/>
    </location>
</feature>
<proteinExistence type="predicted"/>
<evidence type="ECO:0008006" key="5">
    <source>
        <dbReference type="Google" id="ProtNLM"/>
    </source>
</evidence>
<feature type="compositionally biased region" description="Basic and acidic residues" evidence="1">
    <location>
        <begin position="57"/>
        <end position="73"/>
    </location>
</feature>
<evidence type="ECO:0000256" key="2">
    <source>
        <dbReference type="SAM" id="SignalP"/>
    </source>
</evidence>
<feature type="chain" id="PRO_5015474617" description="Secreted protein" evidence="2">
    <location>
        <begin position="17"/>
        <end position="73"/>
    </location>
</feature>
<dbReference type="Proteomes" id="UP000240760">
    <property type="component" value="Unassembled WGS sequence"/>
</dbReference>
<name>A0A2T4BQ24_TRILO</name>
<protein>
    <recommendedName>
        <fullName evidence="5">Secreted protein</fullName>
    </recommendedName>
</protein>